<dbReference type="EC" id="2.4.2.52" evidence="2"/>
<evidence type="ECO:0000313" key="6">
    <source>
        <dbReference type="EMBL" id="RJF95705.1"/>
    </source>
</evidence>
<name>A0A3A3FMJ3_9BURK</name>
<keyword evidence="3 6" id="KW-0808">Transferase</keyword>
<keyword evidence="4" id="KW-0547">Nucleotide-binding</keyword>
<dbReference type="AlphaFoldDB" id="A0A3A3FMJ3"/>
<dbReference type="Pfam" id="PF01874">
    <property type="entry name" value="CitG"/>
    <property type="match status" value="1"/>
</dbReference>
<comment type="catalytic activity">
    <reaction evidence="1">
        <text>3'-dephospho-CoA + ATP = 2'-(5''-triphospho-alpha-D-ribosyl)-3'-dephospho-CoA + adenine</text>
        <dbReference type="Rhea" id="RHEA:15117"/>
        <dbReference type="ChEBI" id="CHEBI:16708"/>
        <dbReference type="ChEBI" id="CHEBI:30616"/>
        <dbReference type="ChEBI" id="CHEBI:57328"/>
        <dbReference type="ChEBI" id="CHEBI:61378"/>
        <dbReference type="EC" id="2.4.2.52"/>
    </reaction>
</comment>
<dbReference type="GO" id="GO:0005524">
    <property type="term" value="F:ATP binding"/>
    <property type="evidence" value="ECO:0007669"/>
    <property type="project" value="UniProtKB-KW"/>
</dbReference>
<evidence type="ECO:0000256" key="3">
    <source>
        <dbReference type="ARBA" id="ARBA00022679"/>
    </source>
</evidence>
<dbReference type="InterPro" id="IPR002736">
    <property type="entry name" value="CitG"/>
</dbReference>
<keyword evidence="6" id="KW-0328">Glycosyltransferase</keyword>
<evidence type="ECO:0000256" key="1">
    <source>
        <dbReference type="ARBA" id="ARBA00001210"/>
    </source>
</evidence>
<dbReference type="Proteomes" id="UP000265955">
    <property type="component" value="Unassembled WGS sequence"/>
</dbReference>
<reference evidence="7" key="1">
    <citation type="submission" date="2018-09" db="EMBL/GenBank/DDBJ databases">
        <authorList>
            <person name="Zhu H."/>
        </authorList>
    </citation>
    <scope>NUCLEOTIDE SEQUENCE [LARGE SCALE GENOMIC DNA]</scope>
    <source>
        <strain evidence="7">K1R23-30</strain>
    </source>
</reference>
<dbReference type="PANTHER" id="PTHR30201">
    <property type="entry name" value="TRIPHOSPHORIBOSYL-DEPHOSPHO-COA SYNTHASE"/>
    <property type="match status" value="1"/>
</dbReference>
<evidence type="ECO:0000313" key="7">
    <source>
        <dbReference type="Proteomes" id="UP000265955"/>
    </source>
</evidence>
<comment type="caution">
    <text evidence="6">The sequence shown here is derived from an EMBL/GenBank/DDBJ whole genome shotgun (WGS) entry which is preliminary data.</text>
</comment>
<gene>
    <name evidence="6" type="primary">mdcB</name>
    <name evidence="6" type="ORF">D3871_20210</name>
</gene>
<dbReference type="NCBIfam" id="TIGR03132">
    <property type="entry name" value="malonate_mdcB"/>
    <property type="match status" value="1"/>
</dbReference>
<proteinExistence type="predicted"/>
<dbReference type="PANTHER" id="PTHR30201:SF2">
    <property type="entry name" value="2-(5''-TRIPHOSPHORIBOSYL)-3'-DEPHOSPHOCOENZYME-A SYNTHASE"/>
    <property type="match status" value="1"/>
</dbReference>
<dbReference type="Gene3D" id="1.10.4200.10">
    <property type="entry name" value="Triphosphoribosyl-dephospho-CoA protein"/>
    <property type="match status" value="1"/>
</dbReference>
<keyword evidence="7" id="KW-1185">Reference proteome</keyword>
<dbReference type="GO" id="GO:0046917">
    <property type="term" value="F:triphosphoribosyl-dephospho-CoA synthase activity"/>
    <property type="evidence" value="ECO:0007669"/>
    <property type="project" value="UniProtKB-EC"/>
</dbReference>
<dbReference type="InterPro" id="IPR017555">
    <property type="entry name" value="TriPribosyl-deP-CoA_syn"/>
</dbReference>
<sequence>MNGSPLLDPRDTGFQLQHHRTSSVSTNYVTGLTSRITVPRSHLAVARLAIQSLYHEIALYPKPGLVSFVDNGSHKDMTAKTFLRSLFALRTYFGVITAAGGDGASFDVLKQLGLAAEYRMLKATNGINTHRGAIFSLGLLCASVGQCYAINIVPTATKVRRVFLDVWGEDVCRHMNRGAGLSHGQLVANAHLVGGAREEAARGFPSVFNVGLPVLRKTLQAGGDLEWALVDVLFTLMAEMDDTNIYYRGGASANRFVRQRASAFLKEGGTANPDWRTVAVKCHHDFVRNNISPGGAADLLAATYFMHKVEESTEPVGSSALKYQPFIG</sequence>
<organism evidence="6 7">
    <name type="scientific">Noviherbaspirillum saxi</name>
    <dbReference type="NCBI Taxonomy" id="2320863"/>
    <lineage>
        <taxon>Bacteria</taxon>
        <taxon>Pseudomonadati</taxon>
        <taxon>Pseudomonadota</taxon>
        <taxon>Betaproteobacteria</taxon>
        <taxon>Burkholderiales</taxon>
        <taxon>Oxalobacteraceae</taxon>
        <taxon>Noviherbaspirillum</taxon>
    </lineage>
</organism>
<evidence type="ECO:0000256" key="4">
    <source>
        <dbReference type="ARBA" id="ARBA00022741"/>
    </source>
</evidence>
<keyword evidence="5" id="KW-0067">ATP-binding</keyword>
<evidence type="ECO:0000256" key="5">
    <source>
        <dbReference type="ARBA" id="ARBA00022840"/>
    </source>
</evidence>
<evidence type="ECO:0000256" key="2">
    <source>
        <dbReference type="ARBA" id="ARBA00012074"/>
    </source>
</evidence>
<dbReference type="GO" id="GO:0051191">
    <property type="term" value="P:prosthetic group biosynthetic process"/>
    <property type="evidence" value="ECO:0007669"/>
    <property type="project" value="TreeGrafter"/>
</dbReference>
<dbReference type="EMBL" id="QYUO01000002">
    <property type="protein sequence ID" value="RJF95705.1"/>
    <property type="molecule type" value="Genomic_DNA"/>
</dbReference>
<protein>
    <recommendedName>
        <fullName evidence="2">triphosphoribosyl-dephospho-CoA synthase</fullName>
        <ecNumber evidence="2">2.4.2.52</ecNumber>
    </recommendedName>
</protein>
<dbReference type="GO" id="GO:0016757">
    <property type="term" value="F:glycosyltransferase activity"/>
    <property type="evidence" value="ECO:0007669"/>
    <property type="project" value="UniProtKB-KW"/>
</dbReference>
<accession>A0A3A3FMJ3</accession>